<feature type="transmembrane region" description="Helical" evidence="1">
    <location>
        <begin position="59"/>
        <end position="77"/>
    </location>
</feature>
<evidence type="ECO:0000313" key="3">
    <source>
        <dbReference type="Proteomes" id="UP000533284"/>
    </source>
</evidence>
<gene>
    <name evidence="2" type="ORF">FJQ40_26080</name>
</gene>
<dbReference type="EMBL" id="AASDBN010000104">
    <property type="protein sequence ID" value="EFB1700765.1"/>
    <property type="molecule type" value="Genomic_DNA"/>
</dbReference>
<reference evidence="2 3" key="1">
    <citation type="submission" date="2019-06" db="EMBL/GenBank/DDBJ databases">
        <authorList>
            <consortium name="GenomeTrakr network: Whole genome sequencing for foodborne pathogen traceback"/>
        </authorList>
    </citation>
    <scope>NUCLEOTIDE SEQUENCE [LARGE SCALE GENOMIC DNA]</scope>
    <source>
        <strain evidence="2 3">PSU-1847</strain>
    </source>
</reference>
<keyword evidence="1" id="KW-1133">Transmembrane helix</keyword>
<keyword evidence="1" id="KW-0812">Transmembrane</keyword>
<dbReference type="Proteomes" id="UP000533284">
    <property type="component" value="Unassembled WGS sequence"/>
</dbReference>
<comment type="caution">
    <text evidence="2">The sequence shown here is derived from an EMBL/GenBank/DDBJ whole genome shotgun (WGS) entry which is preliminary data.</text>
</comment>
<evidence type="ECO:0000256" key="1">
    <source>
        <dbReference type="SAM" id="Phobius"/>
    </source>
</evidence>
<dbReference type="AlphaFoldDB" id="A0A8S7BXU0"/>
<proteinExistence type="predicted"/>
<dbReference type="RefSeq" id="WP_061586528.1">
    <property type="nucleotide sequence ID" value="NZ_AP024115.1"/>
</dbReference>
<keyword evidence="1" id="KW-0472">Membrane</keyword>
<feature type="transmembrane region" description="Helical" evidence="1">
    <location>
        <begin position="7"/>
        <end position="30"/>
    </location>
</feature>
<name>A0A8S7BXU0_ECOLX</name>
<sequence length="90" mass="10289">MNRKGWICLGVAGCLAVWSISLFGSGYGYYNSQVGQWLYVKFMGNIVKVTTTEELNKYAYLYMGLSIIPAFLALYLYRKFLKIVPVKQEV</sequence>
<organism evidence="2 3">
    <name type="scientific">Escherichia coli</name>
    <dbReference type="NCBI Taxonomy" id="562"/>
    <lineage>
        <taxon>Bacteria</taxon>
        <taxon>Pseudomonadati</taxon>
        <taxon>Pseudomonadota</taxon>
        <taxon>Gammaproteobacteria</taxon>
        <taxon>Enterobacterales</taxon>
        <taxon>Enterobacteriaceae</taxon>
        <taxon>Escherichia</taxon>
    </lineage>
</organism>
<accession>A0A8S7BXU0</accession>
<protein>
    <submittedName>
        <fullName evidence="2">Uncharacterized protein</fullName>
    </submittedName>
</protein>
<evidence type="ECO:0000313" key="2">
    <source>
        <dbReference type="EMBL" id="EFB1700765.1"/>
    </source>
</evidence>